<dbReference type="Proteomes" id="UP001054945">
    <property type="component" value="Unassembled WGS sequence"/>
</dbReference>
<comment type="caution">
    <text evidence="1">The sequence shown here is derived from an EMBL/GenBank/DDBJ whole genome shotgun (WGS) entry which is preliminary data.</text>
</comment>
<name>A0AAV4XID0_CAEEX</name>
<protein>
    <submittedName>
        <fullName evidence="1">Uncharacterized protein</fullName>
    </submittedName>
</protein>
<dbReference type="EMBL" id="BPLR01000332">
    <property type="protein sequence ID" value="GIY93965.1"/>
    <property type="molecule type" value="Genomic_DNA"/>
</dbReference>
<accession>A0AAV4XID0</accession>
<sequence>MNAQFLYGFLSAQPRNGFIYYDKYPSLAQSTYPSPKASPSPKYLIPLLSPYGEYPPNMPFKQPALLLIHQLKTQQLQAFLMDCLHQGFNGC</sequence>
<organism evidence="1 2">
    <name type="scientific">Caerostris extrusa</name>
    <name type="common">Bark spider</name>
    <name type="synonym">Caerostris bankana</name>
    <dbReference type="NCBI Taxonomy" id="172846"/>
    <lineage>
        <taxon>Eukaryota</taxon>
        <taxon>Metazoa</taxon>
        <taxon>Ecdysozoa</taxon>
        <taxon>Arthropoda</taxon>
        <taxon>Chelicerata</taxon>
        <taxon>Arachnida</taxon>
        <taxon>Araneae</taxon>
        <taxon>Araneomorphae</taxon>
        <taxon>Entelegynae</taxon>
        <taxon>Araneoidea</taxon>
        <taxon>Araneidae</taxon>
        <taxon>Caerostris</taxon>
    </lineage>
</organism>
<dbReference type="AlphaFoldDB" id="A0AAV4XID0"/>
<gene>
    <name evidence="1" type="ORF">CEXT_684681</name>
</gene>
<evidence type="ECO:0000313" key="2">
    <source>
        <dbReference type="Proteomes" id="UP001054945"/>
    </source>
</evidence>
<keyword evidence="2" id="KW-1185">Reference proteome</keyword>
<reference evidence="1 2" key="1">
    <citation type="submission" date="2021-06" db="EMBL/GenBank/DDBJ databases">
        <title>Caerostris extrusa draft genome.</title>
        <authorList>
            <person name="Kono N."/>
            <person name="Arakawa K."/>
        </authorList>
    </citation>
    <scope>NUCLEOTIDE SEQUENCE [LARGE SCALE GENOMIC DNA]</scope>
</reference>
<proteinExistence type="predicted"/>
<evidence type="ECO:0000313" key="1">
    <source>
        <dbReference type="EMBL" id="GIY93965.1"/>
    </source>
</evidence>